<reference evidence="4 5" key="1">
    <citation type="journal article" date="2018" name="PLoS ONE">
        <title>The draft genome of Kipferlia bialata reveals reductive genome evolution in fornicate parasites.</title>
        <authorList>
            <person name="Tanifuji G."/>
            <person name="Takabayashi S."/>
            <person name="Kume K."/>
            <person name="Takagi M."/>
            <person name="Nakayama T."/>
            <person name="Kamikawa R."/>
            <person name="Inagaki Y."/>
            <person name="Hashimoto T."/>
        </authorList>
    </citation>
    <scope>NUCLEOTIDE SEQUENCE [LARGE SCALE GENOMIC DNA]</scope>
    <source>
        <strain evidence="4">NY0173</strain>
    </source>
</reference>
<evidence type="ECO:0000313" key="5">
    <source>
        <dbReference type="Proteomes" id="UP000265618"/>
    </source>
</evidence>
<dbReference type="InterPro" id="IPR029058">
    <property type="entry name" value="AB_hydrolase_fold"/>
</dbReference>
<organism evidence="4 5">
    <name type="scientific">Kipferlia bialata</name>
    <dbReference type="NCBI Taxonomy" id="797122"/>
    <lineage>
        <taxon>Eukaryota</taxon>
        <taxon>Metamonada</taxon>
        <taxon>Carpediemonas-like organisms</taxon>
        <taxon>Kipferlia</taxon>
    </lineage>
</organism>
<dbReference type="SUPFAM" id="SSF82171">
    <property type="entry name" value="DPP6 N-terminal domain-like"/>
    <property type="match status" value="1"/>
</dbReference>
<evidence type="ECO:0000256" key="2">
    <source>
        <dbReference type="ARBA" id="ARBA00022801"/>
    </source>
</evidence>
<keyword evidence="5" id="KW-1185">Reference proteome</keyword>
<dbReference type="Gene3D" id="3.40.50.1820">
    <property type="entry name" value="alpha/beta hydrolase"/>
    <property type="match status" value="1"/>
</dbReference>
<dbReference type="EMBL" id="BDIP01003459">
    <property type="protein sequence ID" value="GIQ87735.1"/>
    <property type="molecule type" value="Genomic_DNA"/>
</dbReference>
<proteinExistence type="predicted"/>
<dbReference type="OrthoDB" id="416344at2759"/>
<dbReference type="GO" id="GO:0006508">
    <property type="term" value="P:proteolysis"/>
    <property type="evidence" value="ECO:0007669"/>
    <property type="project" value="InterPro"/>
</dbReference>
<dbReference type="Pfam" id="PF00326">
    <property type="entry name" value="Peptidase_S9"/>
    <property type="match status" value="1"/>
</dbReference>
<evidence type="ECO:0000313" key="4">
    <source>
        <dbReference type="EMBL" id="GIQ87735.1"/>
    </source>
</evidence>
<comment type="caution">
    <text evidence="4">The sequence shown here is derived from an EMBL/GenBank/DDBJ whole genome shotgun (WGS) entry which is preliminary data.</text>
</comment>
<dbReference type="PANTHER" id="PTHR42776">
    <property type="entry name" value="SERINE PEPTIDASE S9 FAMILY MEMBER"/>
    <property type="match status" value="1"/>
</dbReference>
<dbReference type="Gene3D" id="2.120.10.30">
    <property type="entry name" value="TolB, C-terminal domain"/>
    <property type="match status" value="1"/>
</dbReference>
<gene>
    <name evidence="4" type="ORF">KIPB_009835</name>
</gene>
<evidence type="ECO:0000259" key="3">
    <source>
        <dbReference type="Pfam" id="PF00326"/>
    </source>
</evidence>
<dbReference type="GO" id="GO:0004252">
    <property type="term" value="F:serine-type endopeptidase activity"/>
    <property type="evidence" value="ECO:0007669"/>
    <property type="project" value="TreeGrafter"/>
</dbReference>
<feature type="non-terminal residue" evidence="4">
    <location>
        <position position="1"/>
    </location>
</feature>
<evidence type="ECO:0000256" key="1">
    <source>
        <dbReference type="ARBA" id="ARBA00022729"/>
    </source>
</evidence>
<sequence length="375" mass="41744">SQFTISPDGTDVAFVTQVGTDVAWTTDDSVYLVPINGEEEPVCLTCDCAARDMTPLFSEDGSKLYYLGMLEAQSESDRVRLKVMEMQTRVSTVLSEGYDRSIDGIVFDPINEGYAYALVADTARESIFHFPLGVFGDDDVHMVVQGGACGSLSVTPEGILLYAMSTYTRPSDVYKADSTDGYTVRKLTTNNDLQINSWMDVREPVEMWSTSTNGDKVQSWYFAPAQIPTNGDKVPLILYVHGGPESPWEDAWSYRWNPQTLVSTVGVNAALIATNFHGSDSFGEEFTKSIRNHWFDIPYDDVLIAMQDTLDTYDYIDEERIGSIGASYGGTFQYWVAGQSASDERLKNLKCIVSHDGIFDLVSFAIDTDEMFFPF</sequence>
<feature type="non-terminal residue" evidence="4">
    <location>
        <position position="375"/>
    </location>
</feature>
<dbReference type="Proteomes" id="UP000265618">
    <property type="component" value="Unassembled WGS sequence"/>
</dbReference>
<feature type="domain" description="Peptidase S9 prolyl oligopeptidase catalytic" evidence="3">
    <location>
        <begin position="252"/>
        <end position="372"/>
    </location>
</feature>
<dbReference type="PANTHER" id="PTHR42776:SF13">
    <property type="entry name" value="DIPEPTIDYL-PEPTIDASE 5"/>
    <property type="match status" value="1"/>
</dbReference>
<dbReference type="SUPFAM" id="SSF53474">
    <property type="entry name" value="alpha/beta-Hydrolases"/>
    <property type="match status" value="1"/>
</dbReference>
<accession>A0A9K3GMJ9</accession>
<keyword evidence="1" id="KW-0732">Signal</keyword>
<dbReference type="AlphaFoldDB" id="A0A9K3GMJ9"/>
<dbReference type="InterPro" id="IPR011042">
    <property type="entry name" value="6-blade_b-propeller_TolB-like"/>
</dbReference>
<dbReference type="InterPro" id="IPR001375">
    <property type="entry name" value="Peptidase_S9_cat"/>
</dbReference>
<name>A0A9K3GMJ9_9EUKA</name>
<protein>
    <recommendedName>
        <fullName evidence="3">Peptidase S9 prolyl oligopeptidase catalytic domain-containing protein</fullName>
    </recommendedName>
</protein>
<keyword evidence="2" id="KW-0378">Hydrolase</keyword>